<feature type="domain" description="HTH gntR-type" evidence="4">
    <location>
        <begin position="2"/>
        <end position="70"/>
    </location>
</feature>
<keyword evidence="2" id="KW-0238">DNA-binding</keyword>
<dbReference type="PROSITE" id="PS50949">
    <property type="entry name" value="HTH_GNTR"/>
    <property type="match status" value="1"/>
</dbReference>
<name>A0ABY1ACX6_9LACO</name>
<proteinExistence type="predicted"/>
<evidence type="ECO:0000313" key="5">
    <source>
        <dbReference type="EMBL" id="SEM87067.1"/>
    </source>
</evidence>
<evidence type="ECO:0000256" key="1">
    <source>
        <dbReference type="ARBA" id="ARBA00023015"/>
    </source>
</evidence>
<evidence type="ECO:0000313" key="6">
    <source>
        <dbReference type="Proteomes" id="UP000182089"/>
    </source>
</evidence>
<organism evidence="5 6">
    <name type="scientific">Ligilactobacillus ruminis</name>
    <dbReference type="NCBI Taxonomy" id="1623"/>
    <lineage>
        <taxon>Bacteria</taxon>
        <taxon>Bacillati</taxon>
        <taxon>Bacillota</taxon>
        <taxon>Bacilli</taxon>
        <taxon>Lactobacillales</taxon>
        <taxon>Lactobacillaceae</taxon>
        <taxon>Ligilactobacillus</taxon>
    </lineage>
</organism>
<dbReference type="SMART" id="SM00345">
    <property type="entry name" value="HTH_GNTR"/>
    <property type="match status" value="1"/>
</dbReference>
<dbReference type="Pfam" id="PF00392">
    <property type="entry name" value="GntR"/>
    <property type="match status" value="1"/>
</dbReference>
<dbReference type="Pfam" id="PF07702">
    <property type="entry name" value="UTRA"/>
    <property type="match status" value="1"/>
</dbReference>
<reference evidence="5 6" key="1">
    <citation type="submission" date="2016-10" db="EMBL/GenBank/DDBJ databases">
        <authorList>
            <person name="Varghese N."/>
            <person name="Submissions S."/>
        </authorList>
    </citation>
    <scope>NUCLEOTIDE SEQUENCE [LARGE SCALE GENOMIC DNA]</scope>
    <source>
        <strain evidence="5 6">WC1T17</strain>
    </source>
</reference>
<dbReference type="PANTHER" id="PTHR44846">
    <property type="entry name" value="MANNOSYL-D-GLYCERATE TRANSPORT/METABOLISM SYSTEM REPRESSOR MNGR-RELATED"/>
    <property type="match status" value="1"/>
</dbReference>
<dbReference type="InterPro" id="IPR011663">
    <property type="entry name" value="UTRA"/>
</dbReference>
<dbReference type="EMBL" id="FOCC01000011">
    <property type="protein sequence ID" value="SEM87067.1"/>
    <property type="molecule type" value="Genomic_DNA"/>
</dbReference>
<evidence type="ECO:0000259" key="4">
    <source>
        <dbReference type="PROSITE" id="PS50949"/>
    </source>
</evidence>
<dbReference type="SUPFAM" id="SSF46785">
    <property type="entry name" value="Winged helix' DNA-binding domain"/>
    <property type="match status" value="1"/>
</dbReference>
<comment type="caution">
    <text evidence="5">The sequence shown here is derived from an EMBL/GenBank/DDBJ whole genome shotgun (WGS) entry which is preliminary data.</text>
</comment>
<keyword evidence="1" id="KW-0805">Transcription regulation</keyword>
<accession>A0ABY1ACX6</accession>
<dbReference type="InterPro" id="IPR036388">
    <property type="entry name" value="WH-like_DNA-bd_sf"/>
</dbReference>
<sequence length="229" mass="25748">MPTKYQIVAHTIQEQITAGFYQPKDKLPNQKQLAALFSVNRLTVKKALDSLEAKGLIYKQSGLGTFVAPQPCFRQALDIPLETAFDSQVQPEILKINVGLPDLKIGKILQLGRFEPVFTLYILLKDQTHCFLQKTFLPVKLVPKLAEAKLTLGLKNYLLEQCGFKFGGSFNRIHATYADSLDVKYLNLPPKSPVLELNHLTWLSNGQMLAYTVRHDSSQANYTVSCSHQ</sequence>
<gene>
    <name evidence="5" type="ORF">SAMN05216431_11136</name>
</gene>
<dbReference type="SMART" id="SM00866">
    <property type="entry name" value="UTRA"/>
    <property type="match status" value="1"/>
</dbReference>
<dbReference type="CDD" id="cd07377">
    <property type="entry name" value="WHTH_GntR"/>
    <property type="match status" value="1"/>
</dbReference>
<evidence type="ECO:0000256" key="3">
    <source>
        <dbReference type="ARBA" id="ARBA00023163"/>
    </source>
</evidence>
<dbReference type="InterPro" id="IPR036390">
    <property type="entry name" value="WH_DNA-bd_sf"/>
</dbReference>
<dbReference type="Gene3D" id="1.10.10.10">
    <property type="entry name" value="Winged helix-like DNA-binding domain superfamily/Winged helix DNA-binding domain"/>
    <property type="match status" value="1"/>
</dbReference>
<dbReference type="SUPFAM" id="SSF64288">
    <property type="entry name" value="Chorismate lyase-like"/>
    <property type="match status" value="1"/>
</dbReference>
<dbReference type="InterPro" id="IPR028978">
    <property type="entry name" value="Chorismate_lyase_/UTRA_dom_sf"/>
</dbReference>
<dbReference type="InterPro" id="IPR050679">
    <property type="entry name" value="Bact_HTH_transcr_reg"/>
</dbReference>
<dbReference type="InterPro" id="IPR000524">
    <property type="entry name" value="Tscrpt_reg_HTH_GntR"/>
</dbReference>
<dbReference type="Gene3D" id="3.40.1410.10">
    <property type="entry name" value="Chorismate lyase-like"/>
    <property type="match status" value="1"/>
</dbReference>
<evidence type="ECO:0000256" key="2">
    <source>
        <dbReference type="ARBA" id="ARBA00023125"/>
    </source>
</evidence>
<dbReference type="Proteomes" id="UP000182089">
    <property type="component" value="Unassembled WGS sequence"/>
</dbReference>
<dbReference type="PRINTS" id="PR00035">
    <property type="entry name" value="HTHGNTR"/>
</dbReference>
<protein>
    <submittedName>
        <fullName evidence="5">GntR family transcriptional regulator</fullName>
    </submittedName>
</protein>
<dbReference type="PANTHER" id="PTHR44846:SF1">
    <property type="entry name" value="MANNOSYL-D-GLYCERATE TRANSPORT_METABOLISM SYSTEM REPRESSOR MNGR-RELATED"/>
    <property type="match status" value="1"/>
</dbReference>
<keyword evidence="3" id="KW-0804">Transcription</keyword>